<dbReference type="InterPro" id="IPR036641">
    <property type="entry name" value="HPT_dom_sf"/>
</dbReference>
<evidence type="ECO:0000313" key="2">
    <source>
        <dbReference type="EMBL" id="TWI46618.1"/>
    </source>
</evidence>
<dbReference type="RefSeq" id="WP_145876215.1">
    <property type="nucleotide sequence ID" value="NZ_CP046904.1"/>
</dbReference>
<dbReference type="OrthoDB" id="8780444at2"/>
<evidence type="ECO:0000313" key="3">
    <source>
        <dbReference type="Proteomes" id="UP000315112"/>
    </source>
</evidence>
<reference evidence="1 4" key="3">
    <citation type="submission" date="2019-12" db="EMBL/GenBank/DDBJ databases">
        <title>Draft Genome Sequences of Six Type Strains of the Genus Massilia.</title>
        <authorList>
            <person name="Miess H."/>
            <person name="Frediansyah A."/>
            <person name="Goeker M."/>
            <person name="Gross H."/>
        </authorList>
    </citation>
    <scope>NUCLEOTIDE SEQUENCE [LARGE SCALE GENOMIC DNA]</scope>
    <source>
        <strain evidence="1 4">DSM 26639</strain>
    </source>
</reference>
<proteinExistence type="predicted"/>
<dbReference type="GO" id="GO:0000160">
    <property type="term" value="P:phosphorelay signal transduction system"/>
    <property type="evidence" value="ECO:0007669"/>
    <property type="project" value="InterPro"/>
</dbReference>
<protein>
    <submittedName>
        <fullName evidence="1">Hpt domain-containing protein</fullName>
    </submittedName>
</protein>
<dbReference type="Proteomes" id="UP000437862">
    <property type="component" value="Chromosome"/>
</dbReference>
<reference evidence="2" key="2">
    <citation type="submission" date="2019-07" db="EMBL/GenBank/DDBJ databases">
        <authorList>
            <person name="Whitman W."/>
            <person name="Huntemann M."/>
            <person name="Clum A."/>
            <person name="Pillay M."/>
            <person name="Palaniappan K."/>
            <person name="Varghese N."/>
            <person name="Mikhailova N."/>
            <person name="Stamatis D."/>
            <person name="Reddy T."/>
            <person name="Daum C."/>
            <person name="Shapiro N."/>
            <person name="Ivanova N."/>
            <person name="Kyrpides N."/>
            <person name="Woyke T."/>
        </authorList>
    </citation>
    <scope>NUCLEOTIDE SEQUENCE</scope>
    <source>
        <strain evidence="2">CGMCC 1.10685</strain>
    </source>
</reference>
<dbReference type="Proteomes" id="UP000315112">
    <property type="component" value="Unassembled WGS sequence"/>
</dbReference>
<dbReference type="EMBL" id="CP046904">
    <property type="protein sequence ID" value="QGZ37801.1"/>
    <property type="molecule type" value="Genomic_DNA"/>
</dbReference>
<evidence type="ECO:0000313" key="4">
    <source>
        <dbReference type="Proteomes" id="UP000437862"/>
    </source>
</evidence>
<sequence length="133" mass="14537">MTAYASASDETIFCVDELVEEMGNDARAVAKVIRRVREVIGNGIDPLNMAGEAVQQARFMEARRILHNLRNEVSELGASRFVGACLALELALTEGKVIEIPLLFTAAESELRLVMEHAGAWLDQHAGRASDRA</sequence>
<reference evidence="2 3" key="1">
    <citation type="journal article" date="2015" name="Stand. Genomic Sci.">
        <title>Genomic Encyclopedia of Bacterial and Archaeal Type Strains, Phase III: the genomes of soil and plant-associated and newly described type strains.</title>
        <authorList>
            <person name="Whitman W.B."/>
            <person name="Woyke T."/>
            <person name="Klenk H.P."/>
            <person name="Zhou Y."/>
            <person name="Lilburn T.G."/>
            <person name="Beck B.J."/>
            <person name="De Vos P."/>
            <person name="Vandamme P."/>
            <person name="Eisen J.A."/>
            <person name="Garrity G."/>
            <person name="Hugenholtz P."/>
            <person name="Kyrpides N.C."/>
        </authorList>
    </citation>
    <scope>NUCLEOTIDE SEQUENCE [LARGE SCALE GENOMIC DNA]</scope>
    <source>
        <strain evidence="2 3">CGMCC 1.10685</strain>
    </source>
</reference>
<name>A0A562PQF9_9BURK</name>
<keyword evidence="4" id="KW-1185">Reference proteome</keyword>
<dbReference type="EMBL" id="VLKW01000005">
    <property type="protein sequence ID" value="TWI46618.1"/>
    <property type="molecule type" value="Genomic_DNA"/>
</dbReference>
<gene>
    <name evidence="1" type="ORF">GO485_01180</name>
    <name evidence="2" type="ORF">IP92_02977</name>
</gene>
<organism evidence="2 3">
    <name type="scientific">Pseudoduganella flava</name>
    <dbReference type="NCBI Taxonomy" id="871742"/>
    <lineage>
        <taxon>Bacteria</taxon>
        <taxon>Pseudomonadati</taxon>
        <taxon>Pseudomonadota</taxon>
        <taxon>Betaproteobacteria</taxon>
        <taxon>Burkholderiales</taxon>
        <taxon>Oxalobacteraceae</taxon>
        <taxon>Telluria group</taxon>
        <taxon>Pseudoduganella</taxon>
    </lineage>
</organism>
<dbReference type="Gene3D" id="1.20.120.160">
    <property type="entry name" value="HPT domain"/>
    <property type="match status" value="1"/>
</dbReference>
<dbReference type="AlphaFoldDB" id="A0A562PQF9"/>
<dbReference type="SUPFAM" id="SSF47226">
    <property type="entry name" value="Histidine-containing phosphotransfer domain, HPT domain"/>
    <property type="match status" value="1"/>
</dbReference>
<evidence type="ECO:0000313" key="1">
    <source>
        <dbReference type="EMBL" id="QGZ37801.1"/>
    </source>
</evidence>
<accession>A0A562PQF9</accession>